<sequence>MERKEMRGSIEERVQRRAKRNQIRDVILLSAYVAIGASMMIMTPNAMRLLKHVEKVIGPSPSLKRRVSQKYSELIAQGIFKRTHSSRGPRIELTEKGKALAEELTLKDELRPEKQRKWDYKWRIIMFDVWERRRNVRDELRRTLKEFGFIKVQNSAWAYPYPCEKLLVFLRTHLKLGRGILYVVADEVEYDEPLRRHFKLPLQC</sequence>
<reference evidence="3 4" key="1">
    <citation type="journal article" date="2016" name="Nat. Commun.">
        <title>Thousands of microbial genomes shed light on interconnected biogeochemical processes in an aquifer system.</title>
        <authorList>
            <person name="Anantharaman K."/>
            <person name="Brown C.T."/>
            <person name="Hug L.A."/>
            <person name="Sharon I."/>
            <person name="Castelle C.J."/>
            <person name="Probst A.J."/>
            <person name="Thomas B.C."/>
            <person name="Singh A."/>
            <person name="Wilkins M.J."/>
            <person name="Karaoz U."/>
            <person name="Brodie E.L."/>
            <person name="Williams K.H."/>
            <person name="Hubbard S.S."/>
            <person name="Banfield J.F."/>
        </authorList>
    </citation>
    <scope>NUCLEOTIDE SEQUENCE [LARGE SCALE GENOMIC DNA]</scope>
</reference>
<evidence type="ECO:0000313" key="3">
    <source>
        <dbReference type="EMBL" id="OGG78160.1"/>
    </source>
</evidence>
<dbReference type="Gene3D" id="3.30.70.2650">
    <property type="match status" value="1"/>
</dbReference>
<dbReference type="EMBL" id="MFLW01000021">
    <property type="protein sequence ID" value="OGG78160.1"/>
    <property type="molecule type" value="Genomic_DNA"/>
</dbReference>
<gene>
    <name evidence="3" type="ORF">A3A36_00630</name>
</gene>
<feature type="transmembrane region" description="Helical" evidence="1">
    <location>
        <begin position="26"/>
        <end position="47"/>
    </location>
</feature>
<comment type="caution">
    <text evidence="3">The sequence shown here is derived from an EMBL/GenBank/DDBJ whole genome shotgun (WGS) entry which is preliminary data.</text>
</comment>
<proteinExistence type="predicted"/>
<dbReference type="Pfam" id="PF20803">
    <property type="entry name" value="PaaX_M"/>
    <property type="match status" value="1"/>
</dbReference>
<evidence type="ECO:0000256" key="1">
    <source>
        <dbReference type="SAM" id="Phobius"/>
    </source>
</evidence>
<organism evidence="3 4">
    <name type="scientific">Candidatus Kaiserbacteria bacterium RIFCSPLOWO2_01_FULL_52_12b</name>
    <dbReference type="NCBI Taxonomy" id="1798509"/>
    <lineage>
        <taxon>Bacteria</taxon>
        <taxon>Candidatus Kaiseribacteriota</taxon>
    </lineage>
</organism>
<keyword evidence="1" id="KW-1133">Transmembrane helix</keyword>
<keyword evidence="1" id="KW-0472">Membrane</keyword>
<evidence type="ECO:0000259" key="2">
    <source>
        <dbReference type="Pfam" id="PF20803"/>
    </source>
</evidence>
<name>A0A1F6EX21_9BACT</name>
<keyword evidence="1" id="KW-0812">Transmembrane</keyword>
<feature type="domain" description="Transcriptional repressor PaaX-like central Cas2-like" evidence="2">
    <location>
        <begin position="116"/>
        <end position="191"/>
    </location>
</feature>
<dbReference type="Proteomes" id="UP000178811">
    <property type="component" value="Unassembled WGS sequence"/>
</dbReference>
<dbReference type="SUPFAM" id="SSF143430">
    <property type="entry name" value="TTP0101/SSO1404-like"/>
    <property type="match status" value="1"/>
</dbReference>
<accession>A0A1F6EX21</accession>
<protein>
    <recommendedName>
        <fullName evidence="2">Transcriptional repressor PaaX-like central Cas2-like domain-containing protein</fullName>
    </recommendedName>
</protein>
<dbReference type="AlphaFoldDB" id="A0A1F6EX21"/>
<dbReference type="InterPro" id="IPR048846">
    <property type="entry name" value="PaaX-like_central"/>
</dbReference>
<evidence type="ECO:0000313" key="4">
    <source>
        <dbReference type="Proteomes" id="UP000178811"/>
    </source>
</evidence>